<evidence type="ECO:0000256" key="7">
    <source>
        <dbReference type="ARBA" id="ARBA00023065"/>
    </source>
</evidence>
<keyword evidence="13" id="KW-1003">Cell membrane</keyword>
<dbReference type="CDD" id="cd06503">
    <property type="entry name" value="ATP-synt_Fo_b"/>
    <property type="match status" value="1"/>
</dbReference>
<name>A0AAU7DIE3_9BACT</name>
<dbReference type="GO" id="GO:0005886">
    <property type="term" value="C:plasma membrane"/>
    <property type="evidence" value="ECO:0007669"/>
    <property type="project" value="UniProtKB-SubCell"/>
</dbReference>
<dbReference type="PANTHER" id="PTHR33445">
    <property type="entry name" value="ATP SYNTHASE SUBUNIT B', CHLOROPLASTIC"/>
    <property type="match status" value="1"/>
</dbReference>
<organism evidence="16">
    <name type="scientific">Telmatobacter sp. DSM 110680</name>
    <dbReference type="NCBI Taxonomy" id="3036704"/>
    <lineage>
        <taxon>Bacteria</taxon>
        <taxon>Pseudomonadati</taxon>
        <taxon>Acidobacteriota</taxon>
        <taxon>Terriglobia</taxon>
        <taxon>Terriglobales</taxon>
        <taxon>Acidobacteriaceae</taxon>
        <taxon>Telmatobacter</taxon>
    </lineage>
</organism>
<evidence type="ECO:0000256" key="5">
    <source>
        <dbReference type="ARBA" id="ARBA00022781"/>
    </source>
</evidence>
<dbReference type="GO" id="GO:0046961">
    <property type="term" value="F:proton-transporting ATPase activity, rotational mechanism"/>
    <property type="evidence" value="ECO:0007669"/>
    <property type="project" value="TreeGrafter"/>
</dbReference>
<dbReference type="HAMAP" id="MF_01398">
    <property type="entry name" value="ATP_synth_b_bprime"/>
    <property type="match status" value="1"/>
</dbReference>
<dbReference type="EMBL" id="CP121196">
    <property type="protein sequence ID" value="XBH17513.1"/>
    <property type="molecule type" value="Genomic_DNA"/>
</dbReference>
<comment type="similarity">
    <text evidence="1 13 14">Belongs to the ATPase B chain family.</text>
</comment>
<sequence length="152" mass="16301">MDDIVQQVGALLLGAIPTILLFVVLVAAYQILVQGPLTRTLAERRARTAGAVENAHKAIEQAEAKAAEYADRLRHARAEIFKMREQRAKARNAERETALDAARKAAGVKVNQAKAEMDGETESAKQTIQGSAGELANQVVRAVLPMAAGSSR</sequence>
<dbReference type="InterPro" id="IPR002146">
    <property type="entry name" value="ATP_synth_b/b'su_bac/chlpt"/>
</dbReference>
<dbReference type="Pfam" id="PF00430">
    <property type="entry name" value="ATP-synt_B"/>
    <property type="match status" value="1"/>
</dbReference>
<evidence type="ECO:0000256" key="6">
    <source>
        <dbReference type="ARBA" id="ARBA00022989"/>
    </source>
</evidence>
<protein>
    <recommendedName>
        <fullName evidence="13">ATP synthase subunit b</fullName>
    </recommendedName>
    <alternativeName>
        <fullName evidence="13">ATP synthase F(0) sector subunit b</fullName>
    </alternativeName>
    <alternativeName>
        <fullName evidence="13">ATPase subunit I</fullName>
    </alternativeName>
    <alternativeName>
        <fullName evidence="13">F-type ATPase subunit b</fullName>
        <shortName evidence="13">F-ATPase subunit b</shortName>
    </alternativeName>
</protein>
<dbReference type="GO" id="GO:0045259">
    <property type="term" value="C:proton-transporting ATP synthase complex"/>
    <property type="evidence" value="ECO:0007669"/>
    <property type="project" value="UniProtKB-KW"/>
</dbReference>
<evidence type="ECO:0000256" key="8">
    <source>
        <dbReference type="ARBA" id="ARBA00023136"/>
    </source>
</evidence>
<evidence type="ECO:0000313" key="16">
    <source>
        <dbReference type="EMBL" id="XBH17513.1"/>
    </source>
</evidence>
<evidence type="ECO:0000256" key="11">
    <source>
        <dbReference type="ARBA" id="ARBA00025614"/>
    </source>
</evidence>
<evidence type="ECO:0000256" key="1">
    <source>
        <dbReference type="ARBA" id="ARBA00005513"/>
    </source>
</evidence>
<dbReference type="GO" id="GO:0012505">
    <property type="term" value="C:endomembrane system"/>
    <property type="evidence" value="ECO:0007669"/>
    <property type="project" value="UniProtKB-SubCell"/>
</dbReference>
<keyword evidence="2 13" id="KW-0813">Transport</keyword>
<feature type="transmembrane region" description="Helical" evidence="13">
    <location>
        <begin position="12"/>
        <end position="32"/>
    </location>
</feature>
<comment type="function">
    <text evidence="10 13">F(1)F(0) ATP synthase produces ATP from ADP in the presence of a proton or sodium gradient. F-type ATPases consist of two structural domains, F(1) containing the extramembraneous catalytic core and F(0) containing the membrane proton channel, linked together by a central stalk and a peripheral stalk. During catalysis, ATP synthesis in the catalytic domain of F(1) is coupled via a rotary mechanism of the central stalk subunits to proton translocation.</text>
</comment>
<keyword evidence="9 13" id="KW-0066">ATP synthesis</keyword>
<keyword evidence="8 13" id="KW-0472">Membrane</keyword>
<comment type="subunit">
    <text evidence="13">F-type ATPases have 2 components, F(1) - the catalytic core - and F(0) - the membrane proton channel. F(1) has five subunits: alpha(3), beta(3), gamma(1), delta(1), epsilon(1). F(0) has three main subunits: a(1), b(2) and c(10-14). The alpha and beta chains form an alternating ring which encloses part of the gamma chain. F(1) is attached to F(0) by a central stalk formed by the gamma and epsilon chains, while a peripheral stalk is formed by the delta and b chains.</text>
</comment>
<accession>A0AAU7DIE3</accession>
<feature type="coiled-coil region" evidence="15">
    <location>
        <begin position="52"/>
        <end position="93"/>
    </location>
</feature>
<dbReference type="PANTHER" id="PTHR33445:SF2">
    <property type="entry name" value="ATP SYNTHASE SUBUNIT B', CHLOROPLASTIC"/>
    <property type="match status" value="1"/>
</dbReference>
<comment type="function">
    <text evidence="11">Component of the F(0) channel, it forms part of the peripheral stalk, linking F(1) to F(0). The b'-subunit is a diverged and duplicated form of b found in plants and photosynthetic bacteria.</text>
</comment>
<comment type="subcellular location">
    <subcellularLocation>
        <location evidence="13">Cell membrane</location>
        <topology evidence="13">Single-pass membrane protein</topology>
    </subcellularLocation>
    <subcellularLocation>
        <location evidence="12">Endomembrane system</location>
        <topology evidence="12">Single-pass membrane protein</topology>
    </subcellularLocation>
</comment>
<dbReference type="GO" id="GO:0046933">
    <property type="term" value="F:proton-transporting ATP synthase activity, rotational mechanism"/>
    <property type="evidence" value="ECO:0007669"/>
    <property type="project" value="UniProtKB-UniRule"/>
</dbReference>
<dbReference type="RefSeq" id="WP_348262738.1">
    <property type="nucleotide sequence ID" value="NZ_CP121196.1"/>
</dbReference>
<dbReference type="InterPro" id="IPR050059">
    <property type="entry name" value="ATP_synthase_B_chain"/>
</dbReference>
<keyword evidence="4 13" id="KW-0812">Transmembrane</keyword>
<evidence type="ECO:0000256" key="15">
    <source>
        <dbReference type="SAM" id="Coils"/>
    </source>
</evidence>
<keyword evidence="7 13" id="KW-0406">Ion transport</keyword>
<evidence type="ECO:0000256" key="12">
    <source>
        <dbReference type="ARBA" id="ARBA00037847"/>
    </source>
</evidence>
<evidence type="ECO:0000256" key="2">
    <source>
        <dbReference type="ARBA" id="ARBA00022448"/>
    </source>
</evidence>
<gene>
    <name evidence="13" type="primary">atpF</name>
    <name evidence="16" type="ORF">P8935_23475</name>
</gene>
<keyword evidence="6 13" id="KW-1133">Transmembrane helix</keyword>
<evidence type="ECO:0000256" key="3">
    <source>
        <dbReference type="ARBA" id="ARBA00022547"/>
    </source>
</evidence>
<reference evidence="16" key="1">
    <citation type="submission" date="2023-03" db="EMBL/GenBank/DDBJ databases">
        <title>Edaphobacter sp.</title>
        <authorList>
            <person name="Huber K.J."/>
            <person name="Papendorf J."/>
            <person name="Pilke C."/>
            <person name="Bunk B."/>
            <person name="Sproeer C."/>
            <person name="Pester M."/>
        </authorList>
    </citation>
    <scope>NUCLEOTIDE SEQUENCE</scope>
    <source>
        <strain evidence="16">DSM 110680</strain>
    </source>
</reference>
<keyword evidence="3 13" id="KW-0138">CF(0)</keyword>
<evidence type="ECO:0000256" key="4">
    <source>
        <dbReference type="ARBA" id="ARBA00022692"/>
    </source>
</evidence>
<evidence type="ECO:0000256" key="10">
    <source>
        <dbReference type="ARBA" id="ARBA00025198"/>
    </source>
</evidence>
<keyword evidence="15" id="KW-0175">Coiled coil</keyword>
<evidence type="ECO:0000256" key="14">
    <source>
        <dbReference type="RuleBase" id="RU003848"/>
    </source>
</evidence>
<proteinExistence type="inferred from homology"/>
<dbReference type="AlphaFoldDB" id="A0AAU7DIE3"/>
<evidence type="ECO:0000256" key="13">
    <source>
        <dbReference type="HAMAP-Rule" id="MF_01398"/>
    </source>
</evidence>
<evidence type="ECO:0000256" key="9">
    <source>
        <dbReference type="ARBA" id="ARBA00023310"/>
    </source>
</evidence>
<keyword evidence="5 13" id="KW-0375">Hydrogen ion transport</keyword>